<evidence type="ECO:0000313" key="2">
    <source>
        <dbReference type="EMBL" id="TDH69562.1"/>
    </source>
</evidence>
<comment type="caution">
    <text evidence="2">The sequence shown here is derived from an EMBL/GenBank/DDBJ whole genome shotgun (WGS) entry which is preliminary data.</text>
</comment>
<dbReference type="RefSeq" id="XP_067819061.1">
    <property type="nucleotide sequence ID" value="XM_067960652.1"/>
</dbReference>
<dbReference type="GeneID" id="94346323"/>
<proteinExistence type="predicted"/>
<keyword evidence="3" id="KW-1185">Reference proteome</keyword>
<sequence length="59" mass="6811">MPVKPVEADPDLPDHIRRHLAAFSSHVHCRRAFLDAEHQQDWNVSKPLVMKSPLDRLVC</sequence>
<organism evidence="2 3">
    <name type="scientific">Bremia lactucae</name>
    <name type="common">Lettuce downy mildew</name>
    <dbReference type="NCBI Taxonomy" id="4779"/>
    <lineage>
        <taxon>Eukaryota</taxon>
        <taxon>Sar</taxon>
        <taxon>Stramenopiles</taxon>
        <taxon>Oomycota</taxon>
        <taxon>Peronosporomycetes</taxon>
        <taxon>Peronosporales</taxon>
        <taxon>Peronosporaceae</taxon>
        <taxon>Bremia</taxon>
    </lineage>
</organism>
<evidence type="ECO:0000313" key="1">
    <source>
        <dbReference type="EMBL" id="TDH69319.1"/>
    </source>
</evidence>
<reference evidence="2" key="2">
    <citation type="submission" date="2021-07" db="EMBL/GenBank/DDBJ databases">
        <authorList>
            <person name="Fletcher K."/>
        </authorList>
    </citation>
    <scope>NUCLEOTIDE SEQUENCE</scope>
    <source>
        <strain evidence="2">SF5</strain>
    </source>
</reference>
<name>A0A976FMJ5_BRELC</name>
<dbReference type="EMBL" id="SHOA02000002">
    <property type="protein sequence ID" value="TDH69319.1"/>
    <property type="molecule type" value="Genomic_DNA"/>
</dbReference>
<evidence type="ECO:0000313" key="3">
    <source>
        <dbReference type="Proteomes" id="UP000294530"/>
    </source>
</evidence>
<protein>
    <submittedName>
        <fullName evidence="2">Uncharacterized protein</fullName>
    </submittedName>
</protein>
<dbReference type="EMBL" id="SHOA02000002">
    <property type="protein sequence ID" value="TDH69562.1"/>
    <property type="molecule type" value="Genomic_DNA"/>
</dbReference>
<dbReference type="KEGG" id="blac:94346323"/>
<reference evidence="2 3" key="1">
    <citation type="journal article" date="2021" name="Genome Biol.">
        <title>AFLAP: assembly-free linkage analysis pipeline using k-mers from genome sequencing data.</title>
        <authorList>
            <person name="Fletcher K."/>
            <person name="Zhang L."/>
            <person name="Gil J."/>
            <person name="Han R."/>
            <person name="Cavanaugh K."/>
            <person name="Michelmore R."/>
        </authorList>
    </citation>
    <scope>NUCLEOTIDE SEQUENCE [LARGE SCALE GENOMIC DNA]</scope>
    <source>
        <strain evidence="2 3">SF5</strain>
    </source>
</reference>
<dbReference type="AlphaFoldDB" id="A0A976FMJ5"/>
<accession>A0A976FMJ5</accession>
<dbReference type="Proteomes" id="UP000294530">
    <property type="component" value="Unassembled WGS sequence"/>
</dbReference>
<gene>
    <name evidence="2" type="ORF">CCR75_002555</name>
    <name evidence="1" type="ORF">CCR75_002560</name>
</gene>